<dbReference type="Gene3D" id="2.10.70.10">
    <property type="entry name" value="Complement Module, domain 1"/>
    <property type="match status" value="6"/>
</dbReference>
<evidence type="ECO:0000256" key="4">
    <source>
        <dbReference type="ARBA" id="ARBA00023157"/>
    </source>
</evidence>
<evidence type="ECO:0000313" key="9">
    <source>
        <dbReference type="EMBL" id="NXI74689.1"/>
    </source>
</evidence>
<keyword evidence="2" id="KW-0732">Signal</keyword>
<evidence type="ECO:0000313" key="10">
    <source>
        <dbReference type="Proteomes" id="UP000567872"/>
    </source>
</evidence>
<dbReference type="SMART" id="SM00032">
    <property type="entry name" value="CCP"/>
    <property type="match status" value="6"/>
</dbReference>
<keyword evidence="7" id="KW-0472">Membrane</keyword>
<keyword evidence="7" id="KW-0812">Transmembrane</keyword>
<keyword evidence="5" id="KW-0325">Glycoprotein</keyword>
<evidence type="ECO:0000256" key="6">
    <source>
        <dbReference type="PROSITE-ProRule" id="PRU00302"/>
    </source>
</evidence>
<feature type="domain" description="Sushi" evidence="8">
    <location>
        <begin position="1"/>
        <end position="64"/>
    </location>
</feature>
<protein>
    <submittedName>
        <fullName evidence="9">C4BPA protein</fullName>
    </submittedName>
</protein>
<dbReference type="InterPro" id="IPR050350">
    <property type="entry name" value="Compl-Cell_Adhes-Reg"/>
</dbReference>
<proteinExistence type="predicted"/>
<sequence>ACMPPERLQYAELTESFSTMKSFPVGMTVTYVCRPGYMRIPGKSLTQTCGEDLRWSEVEEFCTARKCTHPGELENGVVYVTDLTFGSKATFSCEMGFRIRGNREIACVIKNKAVGWSGDLPFCEQVPCEPPPSIANGHYTEAVDYVYQTTVTYRCDEVPKGEDPYSLVGTASIFCTLDADSNGVWSGPPPQCKVVKCESPKVQNGKKITGFGPLYYYGHSVMFQCDPGYFLIGQDVITCQENNAWYPPIPTCEKITGDVCGAPKISNGEVIPLQSQYRSGESVQIRCNPDCAFPDGAEEITVTCQGENTWSSIQNCACGPVHSDSSPVISHGRIIHGEKPVYSSGNFITIECYAGYTLHGAATIEYIGEGKWSPGVPTCQLSAYVIAIICVIIAILVFLASFWVYKKFCSREGKSDSTPCTAKYMSCKA</sequence>
<evidence type="ECO:0000256" key="5">
    <source>
        <dbReference type="ARBA" id="ARBA00023180"/>
    </source>
</evidence>
<dbReference type="FunFam" id="2.10.70.10:FF:000055">
    <property type="entry name" value="Complement decay-accelerating factor, GPI-anchored"/>
    <property type="match status" value="1"/>
</dbReference>
<dbReference type="AlphaFoldDB" id="A0A7K9VPR1"/>
<evidence type="ECO:0000256" key="7">
    <source>
        <dbReference type="SAM" id="Phobius"/>
    </source>
</evidence>
<keyword evidence="7" id="KW-1133">Transmembrane helix</keyword>
<name>A0A7K9VPR1_ANSSE</name>
<feature type="domain" description="Sushi" evidence="8">
    <location>
        <begin position="126"/>
        <end position="194"/>
    </location>
</feature>
<feature type="non-terminal residue" evidence="9">
    <location>
        <position position="429"/>
    </location>
</feature>
<dbReference type="InterPro" id="IPR000436">
    <property type="entry name" value="Sushi_SCR_CCP_dom"/>
</dbReference>
<gene>
    <name evidence="9" type="primary">C4bpa</name>
    <name evidence="9" type="ORF">ANSSEM_R13593</name>
</gene>
<evidence type="ECO:0000256" key="1">
    <source>
        <dbReference type="ARBA" id="ARBA00022659"/>
    </source>
</evidence>
<keyword evidence="4 6" id="KW-1015">Disulfide bond</keyword>
<dbReference type="FunFam" id="2.10.70.10:FF:000014">
    <property type="entry name" value="Membrane cofactor protein"/>
    <property type="match status" value="1"/>
</dbReference>
<feature type="transmembrane region" description="Helical" evidence="7">
    <location>
        <begin position="381"/>
        <end position="405"/>
    </location>
</feature>
<dbReference type="CDD" id="cd00033">
    <property type="entry name" value="CCP"/>
    <property type="match status" value="6"/>
</dbReference>
<dbReference type="InterPro" id="IPR035976">
    <property type="entry name" value="Sushi/SCR/CCP_sf"/>
</dbReference>
<evidence type="ECO:0000259" key="8">
    <source>
        <dbReference type="PROSITE" id="PS50923"/>
    </source>
</evidence>
<dbReference type="Pfam" id="PF00084">
    <property type="entry name" value="Sushi"/>
    <property type="match status" value="6"/>
</dbReference>
<dbReference type="PANTHER" id="PTHR19325:SF570">
    <property type="entry name" value="COMPLEMENT COMPONENT 4 BINDING PROTEIN, MEMBRANE"/>
    <property type="match status" value="1"/>
</dbReference>
<dbReference type="SUPFAM" id="SSF57535">
    <property type="entry name" value="Complement control module/SCR domain"/>
    <property type="match status" value="6"/>
</dbReference>
<dbReference type="Proteomes" id="UP000567872">
    <property type="component" value="Unassembled WGS sequence"/>
</dbReference>
<comment type="caution">
    <text evidence="6">Lacks conserved residue(s) required for the propagation of feature annotation.</text>
</comment>
<feature type="disulfide bond" evidence="6">
    <location>
        <begin position="352"/>
        <end position="379"/>
    </location>
</feature>
<dbReference type="OrthoDB" id="6480633at2759"/>
<feature type="domain" description="Sushi" evidence="8">
    <location>
        <begin position="316"/>
        <end position="381"/>
    </location>
</feature>
<keyword evidence="10" id="KW-1185">Reference proteome</keyword>
<dbReference type="PANTHER" id="PTHR19325">
    <property type="entry name" value="COMPLEMENT COMPONENT-RELATED SUSHI DOMAIN-CONTAINING"/>
    <property type="match status" value="1"/>
</dbReference>
<dbReference type="PROSITE" id="PS50923">
    <property type="entry name" value="SUSHI"/>
    <property type="match status" value="5"/>
</dbReference>
<organism evidence="9 10">
    <name type="scientific">Anseranas semipalmata</name>
    <name type="common">Magpie goose</name>
    <name type="synonym">Anas semipalmata</name>
    <dbReference type="NCBI Taxonomy" id="8851"/>
    <lineage>
        <taxon>Eukaryota</taxon>
        <taxon>Metazoa</taxon>
        <taxon>Chordata</taxon>
        <taxon>Craniata</taxon>
        <taxon>Vertebrata</taxon>
        <taxon>Euteleostomi</taxon>
        <taxon>Archelosauria</taxon>
        <taxon>Archosauria</taxon>
        <taxon>Dinosauria</taxon>
        <taxon>Saurischia</taxon>
        <taxon>Theropoda</taxon>
        <taxon>Coelurosauria</taxon>
        <taxon>Aves</taxon>
        <taxon>Neognathae</taxon>
        <taxon>Galloanserae</taxon>
        <taxon>Anseriformes</taxon>
        <taxon>Anseranatidae</taxon>
        <taxon>Anseranas</taxon>
    </lineage>
</organism>
<keyword evidence="1 6" id="KW-0768">Sushi</keyword>
<reference evidence="9 10" key="1">
    <citation type="submission" date="2019-09" db="EMBL/GenBank/DDBJ databases">
        <title>Bird 10,000 Genomes (B10K) Project - Family phase.</title>
        <authorList>
            <person name="Zhang G."/>
        </authorList>
    </citation>
    <scope>NUCLEOTIDE SEQUENCE [LARGE SCALE GENOMIC DNA]</scope>
    <source>
        <strain evidence="9">B10K-DU-001-57</strain>
        <tissue evidence="9">Muscle</tissue>
    </source>
</reference>
<evidence type="ECO:0000256" key="3">
    <source>
        <dbReference type="ARBA" id="ARBA00022737"/>
    </source>
</evidence>
<comment type="caution">
    <text evidence="9">The sequence shown here is derived from an EMBL/GenBank/DDBJ whole genome shotgun (WGS) entry which is preliminary data.</text>
</comment>
<feature type="non-terminal residue" evidence="9">
    <location>
        <position position="1"/>
    </location>
</feature>
<keyword evidence="3" id="KW-0677">Repeat</keyword>
<evidence type="ECO:0000256" key="2">
    <source>
        <dbReference type="ARBA" id="ARBA00022729"/>
    </source>
</evidence>
<feature type="domain" description="Sushi" evidence="8">
    <location>
        <begin position="65"/>
        <end position="125"/>
    </location>
</feature>
<accession>A0A7K9VPR1</accession>
<dbReference type="EMBL" id="VXAA01007338">
    <property type="protein sequence ID" value="NXI74689.1"/>
    <property type="molecule type" value="Genomic_DNA"/>
</dbReference>
<feature type="disulfide bond" evidence="6">
    <location>
        <begin position="225"/>
        <end position="252"/>
    </location>
</feature>
<feature type="domain" description="Sushi" evidence="8">
    <location>
        <begin position="195"/>
        <end position="254"/>
    </location>
</feature>